<keyword evidence="12" id="KW-0540">Nuclease</keyword>
<feature type="binding site" evidence="7">
    <location>
        <position position="308"/>
    </location>
    <ligand>
        <name>Mg(2+)</name>
        <dbReference type="ChEBI" id="CHEBI:18420"/>
        <label>1</label>
    </ligand>
</feature>
<dbReference type="PANTHER" id="PTHR22748:SF6">
    <property type="entry name" value="DNA-(APURINIC OR APYRIMIDINIC SITE) ENDONUCLEASE"/>
    <property type="match status" value="1"/>
</dbReference>
<evidence type="ECO:0000256" key="5">
    <source>
        <dbReference type="ARBA" id="ARBA00022842"/>
    </source>
</evidence>
<feature type="binding site" evidence="7">
    <location>
        <position position="309"/>
    </location>
    <ligand>
        <name>Mg(2+)</name>
        <dbReference type="ChEBI" id="CHEBI:18420"/>
        <label>2</label>
    </ligand>
</feature>
<sequence>MASTQAAEFAVHKDNEDLKGGNQSEPWTILAAKNPQKGWTQYNPRTMRKPALTADTKHIKVMSYNVNDLKRILKSDGDALVRLAQREDFDVLCLQETKLQETDVEEIKSSLLKGYEHSFYACCVTKAAYSGTAVISRIKPLSVRYGLGVPEHDEEGRLVTLEFDTFYLVCGYIPNASTDLKRLLYRVTKWDPSLGKYMKELEKVKPVILTGDLNCAYEDIDVHHPKSLLRKAGFTYEERQSFKQHFLKKGFVDTFRNQHPNVVGYTFWGWNGGRQTNKGWRLDYFLVSESILGKVYDSYILPDVDGSDHSPIGLILTL</sequence>
<dbReference type="NCBIfam" id="TIGR00195">
    <property type="entry name" value="exoDNase_III"/>
    <property type="match status" value="1"/>
</dbReference>
<keyword evidence="4" id="KW-0378">Hydrolase</keyword>
<dbReference type="Gene3D" id="3.60.10.10">
    <property type="entry name" value="Endonuclease/exonuclease/phosphatase"/>
    <property type="match status" value="1"/>
</dbReference>
<keyword evidence="7" id="KW-0464">Manganese</keyword>
<evidence type="ECO:0000256" key="3">
    <source>
        <dbReference type="ARBA" id="ARBA00022723"/>
    </source>
</evidence>
<dbReference type="PANTHER" id="PTHR22748">
    <property type="entry name" value="AP ENDONUCLEASE"/>
    <property type="match status" value="1"/>
</dbReference>
<dbReference type="EMBL" id="JAUIZM010000002">
    <property type="protein sequence ID" value="KAK1396378.1"/>
    <property type="molecule type" value="Genomic_DNA"/>
</dbReference>
<feature type="binding site" evidence="7">
    <location>
        <position position="65"/>
    </location>
    <ligand>
        <name>Mg(2+)</name>
        <dbReference type="ChEBI" id="CHEBI:18420"/>
        <label>1</label>
    </ligand>
</feature>
<dbReference type="InterPro" id="IPR005135">
    <property type="entry name" value="Endo/exonuclease/phosphatase"/>
</dbReference>
<dbReference type="GO" id="GO:0008311">
    <property type="term" value="F:double-stranded DNA 3'-5' DNA exonuclease activity"/>
    <property type="evidence" value="ECO:0007669"/>
    <property type="project" value="TreeGrafter"/>
</dbReference>
<dbReference type="InterPro" id="IPR036691">
    <property type="entry name" value="Endo/exonu/phosph_ase_sf"/>
</dbReference>
<keyword evidence="9" id="KW-0227">DNA damage</keyword>
<evidence type="ECO:0000256" key="2">
    <source>
        <dbReference type="ARBA" id="ARBA00007092"/>
    </source>
</evidence>
<evidence type="ECO:0000256" key="6">
    <source>
        <dbReference type="PIRSR" id="PIRSR604808-1"/>
    </source>
</evidence>
<dbReference type="GO" id="GO:0003906">
    <property type="term" value="F:DNA-(apurinic or apyrimidinic site) endonuclease activity"/>
    <property type="evidence" value="ECO:0007669"/>
    <property type="project" value="TreeGrafter"/>
</dbReference>
<dbReference type="PROSITE" id="PS00728">
    <property type="entry name" value="AP_NUCLEASE_F1_3"/>
    <property type="match status" value="1"/>
</dbReference>
<dbReference type="FunFam" id="3.60.10.10:FF:000041">
    <property type="entry name" value="DNA-(apurinic or apyrimidinic site) lyase"/>
    <property type="match status" value="1"/>
</dbReference>
<dbReference type="NCBIfam" id="TIGR00633">
    <property type="entry name" value="xth"/>
    <property type="match status" value="1"/>
</dbReference>
<feature type="binding site" evidence="7">
    <location>
        <position position="212"/>
    </location>
    <ligand>
        <name>Mg(2+)</name>
        <dbReference type="ChEBI" id="CHEBI:18420"/>
        <label>2</label>
    </ligand>
</feature>
<feature type="region of interest" description="Disordered" evidence="10">
    <location>
        <begin position="1"/>
        <end position="22"/>
    </location>
</feature>
<accession>A0AAD8N6B1</accession>
<evidence type="ECO:0000256" key="4">
    <source>
        <dbReference type="ARBA" id="ARBA00022801"/>
    </source>
</evidence>
<feature type="binding site" evidence="7">
    <location>
        <position position="214"/>
    </location>
    <ligand>
        <name>Mg(2+)</name>
        <dbReference type="ChEBI" id="CHEBI:18420"/>
        <label>1</label>
    </ligand>
</feature>
<keyword evidence="9" id="KW-0234">DNA repair</keyword>
<protein>
    <submittedName>
        <fullName evidence="12">DNA-(Apurinic or apyrimidinic site) endonuclease</fullName>
    </submittedName>
</protein>
<reference evidence="12" key="2">
    <citation type="submission" date="2023-05" db="EMBL/GenBank/DDBJ databases">
        <authorList>
            <person name="Schelkunov M.I."/>
        </authorList>
    </citation>
    <scope>NUCLEOTIDE SEQUENCE</scope>
    <source>
        <strain evidence="12">Hsosn_3</strain>
        <tissue evidence="12">Leaf</tissue>
    </source>
</reference>
<evidence type="ECO:0000313" key="13">
    <source>
        <dbReference type="Proteomes" id="UP001237642"/>
    </source>
</evidence>
<evidence type="ECO:0000313" key="12">
    <source>
        <dbReference type="EMBL" id="KAK1396378.1"/>
    </source>
</evidence>
<feature type="site" description="Interaction with DNA substrate" evidence="8">
    <location>
        <position position="309"/>
    </location>
</feature>
<organism evidence="12 13">
    <name type="scientific">Heracleum sosnowskyi</name>
    <dbReference type="NCBI Taxonomy" id="360622"/>
    <lineage>
        <taxon>Eukaryota</taxon>
        <taxon>Viridiplantae</taxon>
        <taxon>Streptophyta</taxon>
        <taxon>Embryophyta</taxon>
        <taxon>Tracheophyta</taxon>
        <taxon>Spermatophyta</taxon>
        <taxon>Magnoliopsida</taxon>
        <taxon>eudicotyledons</taxon>
        <taxon>Gunneridae</taxon>
        <taxon>Pentapetalae</taxon>
        <taxon>asterids</taxon>
        <taxon>campanulids</taxon>
        <taxon>Apiales</taxon>
        <taxon>Apiaceae</taxon>
        <taxon>Apioideae</taxon>
        <taxon>apioid superclade</taxon>
        <taxon>Tordylieae</taxon>
        <taxon>Tordyliinae</taxon>
        <taxon>Heracleum</taxon>
    </lineage>
</organism>
<keyword evidence="3 7" id="KW-0479">Metal-binding</keyword>
<feature type="site" description="Important for catalytic activity" evidence="8">
    <location>
        <position position="283"/>
    </location>
</feature>
<comment type="caution">
    <text evidence="12">The sequence shown here is derived from an EMBL/GenBank/DDBJ whole genome shotgun (WGS) entry which is preliminary data.</text>
</comment>
<evidence type="ECO:0000256" key="8">
    <source>
        <dbReference type="PIRSR" id="PIRSR604808-3"/>
    </source>
</evidence>
<proteinExistence type="inferred from homology"/>
<keyword evidence="13" id="KW-1185">Reference proteome</keyword>
<dbReference type="PROSITE" id="PS51435">
    <property type="entry name" value="AP_NUCLEASE_F1_4"/>
    <property type="match status" value="1"/>
</dbReference>
<gene>
    <name evidence="12" type="ORF">POM88_006241</name>
</gene>
<keyword evidence="5 7" id="KW-0460">Magnesium</keyword>
<dbReference type="GO" id="GO:0006284">
    <property type="term" value="P:base-excision repair"/>
    <property type="evidence" value="ECO:0007669"/>
    <property type="project" value="TreeGrafter"/>
</dbReference>
<evidence type="ECO:0000259" key="11">
    <source>
        <dbReference type="Pfam" id="PF03372"/>
    </source>
</evidence>
<name>A0AAD8N6B1_9APIA</name>
<feature type="binding site" evidence="7">
    <location>
        <position position="96"/>
    </location>
    <ligand>
        <name>Mg(2+)</name>
        <dbReference type="ChEBI" id="CHEBI:18420"/>
        <label>1</label>
    </ligand>
</feature>
<dbReference type="GO" id="GO:0005634">
    <property type="term" value="C:nucleus"/>
    <property type="evidence" value="ECO:0007669"/>
    <property type="project" value="TreeGrafter"/>
</dbReference>
<dbReference type="PROSITE" id="PS00726">
    <property type="entry name" value="AP_NUCLEASE_F1_1"/>
    <property type="match status" value="1"/>
</dbReference>
<evidence type="ECO:0000256" key="10">
    <source>
        <dbReference type="SAM" id="MobiDB-lite"/>
    </source>
</evidence>
<comment type="cofactor">
    <cofactor evidence="1">
        <name>Mn(2+)</name>
        <dbReference type="ChEBI" id="CHEBI:29035"/>
    </cofactor>
</comment>
<evidence type="ECO:0000256" key="1">
    <source>
        <dbReference type="ARBA" id="ARBA00001936"/>
    </source>
</evidence>
<dbReference type="AlphaFoldDB" id="A0AAD8N6B1"/>
<dbReference type="GO" id="GO:0008081">
    <property type="term" value="F:phosphoric diester hydrolase activity"/>
    <property type="evidence" value="ECO:0007669"/>
    <property type="project" value="TreeGrafter"/>
</dbReference>
<dbReference type="InterPro" id="IPR004808">
    <property type="entry name" value="AP_endonuc_1"/>
</dbReference>
<feature type="active site" description="Proton acceptor" evidence="6">
    <location>
        <position position="309"/>
    </location>
</feature>
<dbReference type="GO" id="GO:0046872">
    <property type="term" value="F:metal ion binding"/>
    <property type="evidence" value="ECO:0007669"/>
    <property type="project" value="UniProtKB-KW"/>
</dbReference>
<dbReference type="InterPro" id="IPR020848">
    <property type="entry name" value="AP_endonuclease_F1_CS"/>
</dbReference>
<dbReference type="Proteomes" id="UP001237642">
    <property type="component" value="Unassembled WGS sequence"/>
</dbReference>
<dbReference type="CDD" id="cd09087">
    <property type="entry name" value="Ape1-like_AP-endo"/>
    <property type="match status" value="1"/>
</dbReference>
<comment type="similarity">
    <text evidence="2 9">Belongs to the DNA repair enzymes AP/ExoA family.</text>
</comment>
<feature type="domain" description="Endonuclease/exonuclease/phosphatase" evidence="11">
    <location>
        <begin position="62"/>
        <end position="309"/>
    </location>
</feature>
<dbReference type="SUPFAM" id="SSF56219">
    <property type="entry name" value="DNase I-like"/>
    <property type="match status" value="1"/>
</dbReference>
<evidence type="ECO:0000256" key="7">
    <source>
        <dbReference type="PIRSR" id="PIRSR604808-2"/>
    </source>
</evidence>
<feature type="site" description="Transition state stabilizer" evidence="8">
    <location>
        <position position="214"/>
    </location>
</feature>
<dbReference type="Pfam" id="PF03372">
    <property type="entry name" value="Exo_endo_phos"/>
    <property type="match status" value="1"/>
</dbReference>
<feature type="compositionally biased region" description="Basic and acidic residues" evidence="10">
    <location>
        <begin position="10"/>
        <end position="19"/>
    </location>
</feature>
<evidence type="ECO:0000256" key="9">
    <source>
        <dbReference type="RuleBase" id="RU362131"/>
    </source>
</evidence>
<reference evidence="12" key="1">
    <citation type="submission" date="2023-02" db="EMBL/GenBank/DDBJ databases">
        <title>Genome of toxic invasive species Heracleum sosnowskyi carries increased number of genes despite the absence of recent whole-genome duplications.</title>
        <authorList>
            <person name="Schelkunov M."/>
            <person name="Shtratnikova V."/>
            <person name="Makarenko M."/>
            <person name="Klepikova A."/>
            <person name="Omelchenko D."/>
            <person name="Novikova G."/>
            <person name="Obukhova E."/>
            <person name="Bogdanov V."/>
            <person name="Penin A."/>
            <person name="Logacheva M."/>
        </authorList>
    </citation>
    <scope>NUCLEOTIDE SEQUENCE</scope>
    <source>
        <strain evidence="12">Hsosn_3</strain>
        <tissue evidence="12">Leaf</tissue>
    </source>
</reference>
<feature type="active site" description="Proton donor/acceptor" evidence="6">
    <location>
        <position position="212"/>
    </location>
</feature>
<dbReference type="GO" id="GO:0003677">
    <property type="term" value="F:DNA binding"/>
    <property type="evidence" value="ECO:0007669"/>
    <property type="project" value="InterPro"/>
</dbReference>
<comment type="cofactor">
    <cofactor evidence="7 9">
        <name>Mg(2+)</name>
        <dbReference type="ChEBI" id="CHEBI:18420"/>
    </cofactor>
    <cofactor evidence="7 9">
        <name>Mn(2+)</name>
        <dbReference type="ChEBI" id="CHEBI:29035"/>
    </cofactor>
    <text evidence="7 9">Probably binds two magnesium or manganese ions per subunit.</text>
</comment>
<feature type="active site" evidence="6">
    <location>
        <position position="172"/>
    </location>
</feature>
<keyword evidence="12" id="KW-0255">Endonuclease</keyword>
<dbReference type="InterPro" id="IPR020847">
    <property type="entry name" value="AP_endonuclease_F1_BS"/>
</dbReference>